<feature type="signal peptide" evidence="1">
    <location>
        <begin position="1"/>
        <end position="25"/>
    </location>
</feature>
<evidence type="ECO:0000313" key="2">
    <source>
        <dbReference type="EMBL" id="QDU93776.1"/>
    </source>
</evidence>
<protein>
    <submittedName>
        <fullName evidence="2">Uncharacterized protein</fullName>
    </submittedName>
</protein>
<dbReference type="AlphaFoldDB" id="A0A518DPM9"/>
<evidence type="ECO:0000256" key="1">
    <source>
        <dbReference type="SAM" id="SignalP"/>
    </source>
</evidence>
<evidence type="ECO:0000313" key="3">
    <source>
        <dbReference type="Proteomes" id="UP000317648"/>
    </source>
</evidence>
<dbReference type="Proteomes" id="UP000317648">
    <property type="component" value="Chromosome"/>
</dbReference>
<sequence precursor="true">MSTKRILWILIATLAGLVNAPWAMAQYGVRNDPRGGTWPSDDPPFIEYDPFMEATPFVDPGYFDHDLQFFAPVEVEEFGGNPPPRTGWYFEYSRLYLSTSTPELGVNSNWQSYSWGNRFEIGYFTADQTGWMFEYTRFAGPSSSTSFINNPDQVYIPDPNADPDVFDPNPTAGTPTVALDVRSIENIGDLHRFDMAKAFRLDQFDNGGTVEMYIGGGYFGFTDKSYRATDVQILDPITGVPTGEFFPNQPLTVPVTNNRIWNMMVGIRGRKQKGRWVLTGEARGLAGINFQHFAPYTTVTAAFGNATSVLVARDYFAGSTSDEFVVGGDLRGEAEFQFTRDIAFQVGFSMTYLGTGVARYGVPSANNEDLMMVGANFGFLVNR</sequence>
<keyword evidence="1" id="KW-0732">Signal</keyword>
<name>A0A518DPM9_9BACT</name>
<organism evidence="2 3">
    <name type="scientific">Lignipirellula cremea</name>
    <dbReference type="NCBI Taxonomy" id="2528010"/>
    <lineage>
        <taxon>Bacteria</taxon>
        <taxon>Pseudomonadati</taxon>
        <taxon>Planctomycetota</taxon>
        <taxon>Planctomycetia</taxon>
        <taxon>Pirellulales</taxon>
        <taxon>Pirellulaceae</taxon>
        <taxon>Lignipirellula</taxon>
    </lineage>
</organism>
<feature type="chain" id="PRO_5021700364" evidence="1">
    <location>
        <begin position="26"/>
        <end position="383"/>
    </location>
</feature>
<proteinExistence type="predicted"/>
<dbReference type="KEGG" id="lcre:Pla8534_15590"/>
<reference evidence="2 3" key="1">
    <citation type="submission" date="2019-02" db="EMBL/GenBank/DDBJ databases">
        <title>Deep-cultivation of Planctomycetes and their phenomic and genomic characterization uncovers novel biology.</title>
        <authorList>
            <person name="Wiegand S."/>
            <person name="Jogler M."/>
            <person name="Boedeker C."/>
            <person name="Pinto D."/>
            <person name="Vollmers J."/>
            <person name="Rivas-Marin E."/>
            <person name="Kohn T."/>
            <person name="Peeters S.H."/>
            <person name="Heuer A."/>
            <person name="Rast P."/>
            <person name="Oberbeckmann S."/>
            <person name="Bunk B."/>
            <person name="Jeske O."/>
            <person name="Meyerdierks A."/>
            <person name="Storesund J.E."/>
            <person name="Kallscheuer N."/>
            <person name="Luecker S."/>
            <person name="Lage O.M."/>
            <person name="Pohl T."/>
            <person name="Merkel B.J."/>
            <person name="Hornburger P."/>
            <person name="Mueller R.-W."/>
            <person name="Bruemmer F."/>
            <person name="Labrenz M."/>
            <person name="Spormann A.M."/>
            <person name="Op den Camp H."/>
            <person name="Overmann J."/>
            <person name="Amann R."/>
            <person name="Jetten M.S.M."/>
            <person name="Mascher T."/>
            <person name="Medema M.H."/>
            <person name="Devos D.P."/>
            <person name="Kaster A.-K."/>
            <person name="Ovreas L."/>
            <person name="Rohde M."/>
            <person name="Galperin M.Y."/>
            <person name="Jogler C."/>
        </authorList>
    </citation>
    <scope>NUCLEOTIDE SEQUENCE [LARGE SCALE GENOMIC DNA]</scope>
    <source>
        <strain evidence="2 3">Pla85_3_4</strain>
    </source>
</reference>
<dbReference type="EMBL" id="CP036433">
    <property type="protein sequence ID" value="QDU93776.1"/>
    <property type="molecule type" value="Genomic_DNA"/>
</dbReference>
<accession>A0A518DPM9</accession>
<keyword evidence="3" id="KW-1185">Reference proteome</keyword>
<gene>
    <name evidence="2" type="ORF">Pla8534_15590</name>
</gene>